<dbReference type="RefSeq" id="WP_085806939.1">
    <property type="nucleotide sequence ID" value="NZ_FWFX01000011.1"/>
</dbReference>
<evidence type="ECO:0000256" key="2">
    <source>
        <dbReference type="ARBA" id="ARBA00022723"/>
    </source>
</evidence>
<dbReference type="EC" id="3.1.1.-" evidence="7"/>
<dbReference type="Proteomes" id="UP000193061">
    <property type="component" value="Unassembled WGS sequence"/>
</dbReference>
<feature type="domain" description="Metallo-beta-lactamase" evidence="6">
    <location>
        <begin position="99"/>
        <end position="303"/>
    </location>
</feature>
<organism evidence="7 8">
    <name type="scientific">Roseovarius albus</name>
    <dbReference type="NCBI Taxonomy" id="1247867"/>
    <lineage>
        <taxon>Bacteria</taxon>
        <taxon>Pseudomonadati</taxon>
        <taxon>Pseudomonadota</taxon>
        <taxon>Alphaproteobacteria</taxon>
        <taxon>Rhodobacterales</taxon>
        <taxon>Roseobacteraceae</taxon>
        <taxon>Roseovarius</taxon>
    </lineage>
</organism>
<dbReference type="SMART" id="SM00849">
    <property type="entry name" value="Lactamase_B"/>
    <property type="match status" value="1"/>
</dbReference>
<dbReference type="EMBL" id="FWFX01000011">
    <property type="protein sequence ID" value="SLN62259.1"/>
    <property type="molecule type" value="Genomic_DNA"/>
</dbReference>
<dbReference type="Pfam" id="PF00753">
    <property type="entry name" value="Lactamase_B"/>
    <property type="match status" value="1"/>
</dbReference>
<reference evidence="7 8" key="1">
    <citation type="submission" date="2017-03" db="EMBL/GenBank/DDBJ databases">
        <authorList>
            <person name="Afonso C.L."/>
            <person name="Miller P.J."/>
            <person name="Scott M.A."/>
            <person name="Spackman E."/>
            <person name="Goraichik I."/>
            <person name="Dimitrov K.M."/>
            <person name="Suarez D.L."/>
            <person name="Swayne D.E."/>
        </authorList>
    </citation>
    <scope>NUCLEOTIDE SEQUENCE [LARGE SCALE GENOMIC DNA]</scope>
    <source>
        <strain evidence="7 8">CECT 7450</strain>
    </source>
</reference>
<evidence type="ECO:0000256" key="4">
    <source>
        <dbReference type="ARBA" id="ARBA00022833"/>
    </source>
</evidence>
<protein>
    <submittedName>
        <fullName evidence="7">Putative quorum-quenching lactonase YtnP</fullName>
        <ecNumber evidence="7">3.1.1.-</ecNumber>
    </submittedName>
</protein>
<dbReference type="GO" id="GO:0046872">
    <property type="term" value="F:metal ion binding"/>
    <property type="evidence" value="ECO:0007669"/>
    <property type="project" value="UniProtKB-KW"/>
</dbReference>
<dbReference type="PANTHER" id="PTHR42978:SF6">
    <property type="entry name" value="QUORUM-QUENCHING LACTONASE YTNP-RELATED"/>
    <property type="match status" value="1"/>
</dbReference>
<dbReference type="InterPro" id="IPR051013">
    <property type="entry name" value="MBL_superfamily_lactonases"/>
</dbReference>
<dbReference type="InterPro" id="IPR006311">
    <property type="entry name" value="TAT_signal"/>
</dbReference>
<evidence type="ECO:0000259" key="6">
    <source>
        <dbReference type="SMART" id="SM00849"/>
    </source>
</evidence>
<dbReference type="Gene3D" id="3.60.15.10">
    <property type="entry name" value="Ribonuclease Z/Hydroxyacylglutathione hydrolase-like"/>
    <property type="match status" value="1"/>
</dbReference>
<name>A0A1X6ZUX9_9RHOB</name>
<evidence type="ECO:0000313" key="7">
    <source>
        <dbReference type="EMBL" id="SLN62259.1"/>
    </source>
</evidence>
<comment type="similarity">
    <text evidence="1">Belongs to the metallo-beta-lactamase superfamily.</text>
</comment>
<dbReference type="PANTHER" id="PTHR42978">
    <property type="entry name" value="QUORUM-QUENCHING LACTONASE YTNP-RELATED-RELATED"/>
    <property type="match status" value="1"/>
</dbReference>
<dbReference type="CDD" id="cd07720">
    <property type="entry name" value="OPHC2-like_MBL-fold"/>
    <property type="match status" value="1"/>
</dbReference>
<dbReference type="GO" id="GO:0016787">
    <property type="term" value="F:hydrolase activity"/>
    <property type="evidence" value="ECO:0007669"/>
    <property type="project" value="UniProtKB-KW"/>
</dbReference>
<evidence type="ECO:0000256" key="3">
    <source>
        <dbReference type="ARBA" id="ARBA00022801"/>
    </source>
</evidence>
<sequence>MSDTSKMLFNRRSFLSSAATVAVGGAAATSLVMPARAATPIVGAQLPQVYRRKLGNYEITVLGDGYLDLPHQIWADLTPEDIDGYLIDSFVPTGFMRNGVNAYLINSGEKLILVDSGARDLFGPNAGLFESNLAAVGVKPEDIDKVLITHVHPDHVAGLYTPDGEVVVPNAEVLVDEADLNFWVSESGQAQAIDIAKPWFDIARQWKTAYDGRISTFKGEKDFGDGISSFPLPGHTPGHTGLRVESEGETLLILGDAVISAAVQFANPDASAIWDTNAEDGKKSRRTIFDVAAKDRTLVTATHLPFPSFGYVDRRANGSYQWVPEEWRYAT</sequence>
<dbReference type="InterPro" id="IPR036866">
    <property type="entry name" value="RibonucZ/Hydroxyglut_hydro"/>
</dbReference>
<feature type="chain" id="PRO_5013276332" evidence="5">
    <location>
        <begin position="38"/>
        <end position="331"/>
    </location>
</feature>
<proteinExistence type="inferred from homology"/>
<feature type="signal peptide" evidence="5">
    <location>
        <begin position="1"/>
        <end position="37"/>
    </location>
</feature>
<keyword evidence="4" id="KW-0862">Zinc</keyword>
<keyword evidence="8" id="KW-1185">Reference proteome</keyword>
<dbReference type="PROSITE" id="PS51318">
    <property type="entry name" value="TAT"/>
    <property type="match status" value="1"/>
</dbReference>
<gene>
    <name evidence="7" type="primary">ytnP</name>
    <name evidence="7" type="ORF">ROA7450_03261</name>
</gene>
<keyword evidence="2" id="KW-0479">Metal-binding</keyword>
<accession>A0A1X6ZUX9</accession>
<dbReference type="AlphaFoldDB" id="A0A1X6ZUX9"/>
<dbReference type="OrthoDB" id="9773738at2"/>
<keyword evidence="5" id="KW-0732">Signal</keyword>
<dbReference type="SUPFAM" id="SSF56281">
    <property type="entry name" value="Metallo-hydrolase/oxidoreductase"/>
    <property type="match status" value="1"/>
</dbReference>
<evidence type="ECO:0000313" key="8">
    <source>
        <dbReference type="Proteomes" id="UP000193061"/>
    </source>
</evidence>
<evidence type="ECO:0000256" key="1">
    <source>
        <dbReference type="ARBA" id="ARBA00007749"/>
    </source>
</evidence>
<keyword evidence="3 7" id="KW-0378">Hydrolase</keyword>
<dbReference type="InterPro" id="IPR001279">
    <property type="entry name" value="Metallo-B-lactamas"/>
</dbReference>
<evidence type="ECO:0000256" key="5">
    <source>
        <dbReference type="SAM" id="SignalP"/>
    </source>
</evidence>